<keyword evidence="11" id="KW-1185">Reference proteome</keyword>
<evidence type="ECO:0000259" key="8">
    <source>
        <dbReference type="Pfam" id="PF02687"/>
    </source>
</evidence>
<feature type="domain" description="ABC3 transporter permease C-terminal" evidence="8">
    <location>
        <begin position="633"/>
        <end position="742"/>
    </location>
</feature>
<dbReference type="InterPro" id="IPR003838">
    <property type="entry name" value="ABC3_permease_C"/>
</dbReference>
<reference evidence="10 11" key="1">
    <citation type="submission" date="2019-07" db="EMBL/GenBank/DDBJ databases">
        <title>Whole genome shotgun sequence of Segetibacter aerophilus NBRC 106135.</title>
        <authorList>
            <person name="Hosoyama A."/>
            <person name="Uohara A."/>
            <person name="Ohji S."/>
            <person name="Ichikawa N."/>
        </authorList>
    </citation>
    <scope>NUCLEOTIDE SEQUENCE [LARGE SCALE GENOMIC DNA]</scope>
    <source>
        <strain evidence="10 11">NBRC 106135</strain>
    </source>
</reference>
<dbReference type="PANTHER" id="PTHR30572">
    <property type="entry name" value="MEMBRANE COMPONENT OF TRANSPORTER-RELATED"/>
    <property type="match status" value="1"/>
</dbReference>
<dbReference type="AlphaFoldDB" id="A0A512BB80"/>
<feature type="transmembrane region" description="Helical" evidence="7">
    <location>
        <begin position="627"/>
        <end position="651"/>
    </location>
</feature>
<feature type="domain" description="MacB-like periplasmic core" evidence="9">
    <location>
        <begin position="399"/>
        <end position="583"/>
    </location>
</feature>
<sequence length="752" mass="82900">MLAMIKVKDAYDYDTFHPNSEKSYRILTNLNRKNGEHFLCASSPLPLATYLKNNYNAVDKSTSVFFSQREVTIDEKKLSAKEAFVDADFYNIFGFTLKSGSPAIKSQTAVLTAETAERFFGKQNPIGHTITIGKSVGFIVTGVLSKPAGPSHLTFDLLASTSSIALLYQDRANQEWSDEAAAYTYVQLKPSASKEVLTNILKNVSKQVNTIIAPSGESFAFDIQPLDKISPGSIPLYNITNEPILPNLVIFGLIGFSMLLLAFFNYVNLTLARSLDRAREVGIRKVAGALKRHLIFQFLNESVLVAIFAFCLAYLQLRLISSLPAVNRLIGNAAQDKALWLYFVLFTILTGLFAGWIPAKVLSSFQPVRVLKGKFNTKLFGGVGLRKTLTVIQFATSLVAIVTLVIFYRQSVYMATADYGFERQGILNIDLPANSYEKTATAFSTVPGIEDVAATSDLLGFSGGDGKFIKQEKVGDSLHAAYFAVTPSFVKSMGIELIAGENLPNATSASGSRFALINEQAVSSLKFKTPFEATGKTIWLNDSTSYTVAGVIKDFHYASFLRPINPLILVNKVDEFRTMSVKVAKGAEGTIIPNLEKAWKKIYPNQPFKADWFDKQLYDQHLHKDDLMFIGLLTFMALSIACLGLLGMVIYTTKNREKEVGIRRVMGAKVVQVIATISKEFVTLLLISVCIGLPIGFFVGKQFLQQYAYRIPVNFWLLAASASGLLLLGALTIGWQTYRTALTNPAKSLRTE</sequence>
<keyword evidence="3 7" id="KW-0812">Transmembrane</keyword>
<name>A0A512BB80_9BACT</name>
<feature type="transmembrane region" description="Helical" evidence="7">
    <location>
        <begin position="294"/>
        <end position="317"/>
    </location>
</feature>
<evidence type="ECO:0000313" key="11">
    <source>
        <dbReference type="Proteomes" id="UP000321513"/>
    </source>
</evidence>
<dbReference type="InterPro" id="IPR050250">
    <property type="entry name" value="Macrolide_Exporter_MacB"/>
</dbReference>
<gene>
    <name evidence="10" type="ORF">SAE01_17070</name>
</gene>
<organism evidence="10 11">
    <name type="scientific">Segetibacter aerophilus</name>
    <dbReference type="NCBI Taxonomy" id="670293"/>
    <lineage>
        <taxon>Bacteria</taxon>
        <taxon>Pseudomonadati</taxon>
        <taxon>Bacteroidota</taxon>
        <taxon>Chitinophagia</taxon>
        <taxon>Chitinophagales</taxon>
        <taxon>Chitinophagaceae</taxon>
        <taxon>Segetibacter</taxon>
    </lineage>
</organism>
<accession>A0A512BB80</accession>
<keyword evidence="4 7" id="KW-1133">Transmembrane helix</keyword>
<feature type="transmembrane region" description="Helical" evidence="7">
    <location>
        <begin position="711"/>
        <end position="735"/>
    </location>
</feature>
<evidence type="ECO:0000256" key="6">
    <source>
        <dbReference type="ARBA" id="ARBA00038076"/>
    </source>
</evidence>
<proteinExistence type="inferred from homology"/>
<dbReference type="EMBL" id="BJYT01000005">
    <property type="protein sequence ID" value="GEO09211.1"/>
    <property type="molecule type" value="Genomic_DNA"/>
</dbReference>
<dbReference type="Pfam" id="PF02687">
    <property type="entry name" value="FtsX"/>
    <property type="match status" value="2"/>
</dbReference>
<comment type="similarity">
    <text evidence="6">Belongs to the ABC-4 integral membrane protein family.</text>
</comment>
<keyword evidence="2" id="KW-1003">Cell membrane</keyword>
<evidence type="ECO:0000256" key="4">
    <source>
        <dbReference type="ARBA" id="ARBA00022989"/>
    </source>
</evidence>
<evidence type="ECO:0000256" key="1">
    <source>
        <dbReference type="ARBA" id="ARBA00004651"/>
    </source>
</evidence>
<dbReference type="InterPro" id="IPR025857">
    <property type="entry name" value="MacB_PCD"/>
</dbReference>
<evidence type="ECO:0000313" key="10">
    <source>
        <dbReference type="EMBL" id="GEO09211.1"/>
    </source>
</evidence>
<evidence type="ECO:0000259" key="9">
    <source>
        <dbReference type="Pfam" id="PF12704"/>
    </source>
</evidence>
<feature type="transmembrane region" description="Helical" evidence="7">
    <location>
        <begin position="389"/>
        <end position="408"/>
    </location>
</feature>
<feature type="transmembrane region" description="Helical" evidence="7">
    <location>
        <begin position="338"/>
        <end position="357"/>
    </location>
</feature>
<feature type="transmembrane region" description="Helical" evidence="7">
    <location>
        <begin position="244"/>
        <end position="267"/>
    </location>
</feature>
<feature type="transmembrane region" description="Helical" evidence="7">
    <location>
        <begin position="681"/>
        <end position="699"/>
    </location>
</feature>
<comment type="caution">
    <text evidence="10">The sequence shown here is derived from an EMBL/GenBank/DDBJ whole genome shotgun (WGS) entry which is preliminary data.</text>
</comment>
<evidence type="ECO:0000256" key="5">
    <source>
        <dbReference type="ARBA" id="ARBA00023136"/>
    </source>
</evidence>
<evidence type="ECO:0000256" key="7">
    <source>
        <dbReference type="SAM" id="Phobius"/>
    </source>
</evidence>
<dbReference type="Proteomes" id="UP000321513">
    <property type="component" value="Unassembled WGS sequence"/>
</dbReference>
<comment type="subcellular location">
    <subcellularLocation>
        <location evidence="1">Cell membrane</location>
        <topology evidence="1">Multi-pass membrane protein</topology>
    </subcellularLocation>
</comment>
<dbReference type="Pfam" id="PF12704">
    <property type="entry name" value="MacB_PCD"/>
    <property type="match status" value="2"/>
</dbReference>
<evidence type="ECO:0000256" key="3">
    <source>
        <dbReference type="ARBA" id="ARBA00022692"/>
    </source>
</evidence>
<dbReference type="GO" id="GO:0005886">
    <property type="term" value="C:plasma membrane"/>
    <property type="evidence" value="ECO:0007669"/>
    <property type="project" value="UniProtKB-SubCell"/>
</dbReference>
<dbReference type="PANTHER" id="PTHR30572:SF4">
    <property type="entry name" value="ABC TRANSPORTER PERMEASE YTRF"/>
    <property type="match status" value="1"/>
</dbReference>
<protein>
    <submittedName>
        <fullName evidence="10">ABC transporter permease</fullName>
    </submittedName>
</protein>
<feature type="domain" description="ABC3 transporter permease C-terminal" evidence="8">
    <location>
        <begin position="253"/>
        <end position="367"/>
    </location>
</feature>
<dbReference type="GO" id="GO:0022857">
    <property type="term" value="F:transmembrane transporter activity"/>
    <property type="evidence" value="ECO:0007669"/>
    <property type="project" value="TreeGrafter"/>
</dbReference>
<feature type="domain" description="MacB-like periplasmic core" evidence="9">
    <location>
        <begin position="44"/>
        <end position="198"/>
    </location>
</feature>
<keyword evidence="5 7" id="KW-0472">Membrane</keyword>
<evidence type="ECO:0000256" key="2">
    <source>
        <dbReference type="ARBA" id="ARBA00022475"/>
    </source>
</evidence>